<sequence length="116" mass="11731">MKYVPSLVFAAFLLASAPAALASPCEQAVKDTQEALDRLLADLAATGPSATESDDALLSHEPTPGGIADVEAEIGDGVAPEKAQKALDSARAAVAAGDEEKCQKDVAAARDAIGLQ</sequence>
<feature type="region of interest" description="Disordered" evidence="1">
    <location>
        <begin position="47"/>
        <end position="68"/>
    </location>
</feature>
<reference evidence="3 4" key="1">
    <citation type="submission" date="2017-08" db="EMBL/GenBank/DDBJ databases">
        <title>Infants hospitalized years apart are colonized by the same room-sourced microbial strains.</title>
        <authorList>
            <person name="Brooks B."/>
            <person name="Olm M.R."/>
            <person name="Firek B.A."/>
            <person name="Baker R."/>
            <person name="Thomas B.C."/>
            <person name="Morowitz M.J."/>
            <person name="Banfield J.F."/>
        </authorList>
    </citation>
    <scope>NUCLEOTIDE SEQUENCE [LARGE SCALE GENOMIC DNA]</scope>
    <source>
        <strain evidence="3">S2_005_001_R2_27</strain>
    </source>
</reference>
<evidence type="ECO:0000256" key="1">
    <source>
        <dbReference type="SAM" id="MobiDB-lite"/>
    </source>
</evidence>
<comment type="caution">
    <text evidence="3">The sequence shown here is derived from an EMBL/GenBank/DDBJ whole genome shotgun (WGS) entry which is preliminary data.</text>
</comment>
<feature type="chain" id="PRO_5015909616" evidence="2">
    <location>
        <begin position="23"/>
        <end position="116"/>
    </location>
</feature>
<feature type="signal peptide" evidence="2">
    <location>
        <begin position="1"/>
        <end position="22"/>
    </location>
</feature>
<name>A0A2W5RGM0_ANCNO</name>
<dbReference type="Proteomes" id="UP000248887">
    <property type="component" value="Unassembled WGS sequence"/>
</dbReference>
<organism evidence="3 4">
    <name type="scientific">Ancylobacter novellus</name>
    <name type="common">Thiobacillus novellus</name>
    <dbReference type="NCBI Taxonomy" id="921"/>
    <lineage>
        <taxon>Bacteria</taxon>
        <taxon>Pseudomonadati</taxon>
        <taxon>Pseudomonadota</taxon>
        <taxon>Alphaproteobacteria</taxon>
        <taxon>Hyphomicrobiales</taxon>
        <taxon>Xanthobacteraceae</taxon>
        <taxon>Ancylobacter</taxon>
    </lineage>
</organism>
<keyword evidence="2" id="KW-0732">Signal</keyword>
<dbReference type="EMBL" id="QFQD01000001">
    <property type="protein sequence ID" value="PZQ85985.1"/>
    <property type="molecule type" value="Genomic_DNA"/>
</dbReference>
<gene>
    <name evidence="3" type="ORF">DI549_00420</name>
</gene>
<proteinExistence type="predicted"/>
<accession>A0A2W5RGM0</accession>
<protein>
    <submittedName>
        <fullName evidence="3">Uncharacterized protein</fullName>
    </submittedName>
</protein>
<evidence type="ECO:0000313" key="4">
    <source>
        <dbReference type="Proteomes" id="UP000248887"/>
    </source>
</evidence>
<evidence type="ECO:0000313" key="3">
    <source>
        <dbReference type="EMBL" id="PZQ85985.1"/>
    </source>
</evidence>
<dbReference type="AlphaFoldDB" id="A0A2W5RGM0"/>
<evidence type="ECO:0000256" key="2">
    <source>
        <dbReference type="SAM" id="SignalP"/>
    </source>
</evidence>